<evidence type="ECO:0000313" key="2">
    <source>
        <dbReference type="EMBL" id="RRD51098.1"/>
    </source>
</evidence>
<dbReference type="Gene3D" id="3.40.1740.10">
    <property type="entry name" value="VC0467-like"/>
    <property type="match status" value="1"/>
</dbReference>
<sequence>MQLGEPRAGQLLISRDPGDGSYFDRSVVLLLDHDDEGSIGVCLHQPVTRRLPETLEQLRPLLTPPADPFEGGPVNEDAVVGLAQLRSPGSRPPGWSPLFDDIGTVELGNRAEDIDGHFSHLRLFVGLSGWGPGQLVSELLRGSWFRTRATPEEIFATPDRLWQRVLRRCGGEWGLWSTWTPEPGLN</sequence>
<dbReference type="PANTHER" id="PTHR30327">
    <property type="entry name" value="UNCHARACTERIZED PROTEIN YQGE"/>
    <property type="match status" value="1"/>
</dbReference>
<organism evidence="2 3">
    <name type="scientific">Arachnia propionica</name>
    <dbReference type="NCBI Taxonomy" id="1750"/>
    <lineage>
        <taxon>Bacteria</taxon>
        <taxon>Bacillati</taxon>
        <taxon>Actinomycetota</taxon>
        <taxon>Actinomycetes</taxon>
        <taxon>Propionibacteriales</taxon>
        <taxon>Propionibacteriaceae</taxon>
        <taxon>Arachnia</taxon>
    </lineage>
</organism>
<dbReference type="EMBL" id="RQYT01000002">
    <property type="protein sequence ID" value="RRD51098.1"/>
    <property type="molecule type" value="Genomic_DNA"/>
</dbReference>
<dbReference type="Proteomes" id="UP000280935">
    <property type="component" value="Unassembled WGS sequence"/>
</dbReference>
<dbReference type="GO" id="GO:0005829">
    <property type="term" value="C:cytosol"/>
    <property type="evidence" value="ECO:0007669"/>
    <property type="project" value="TreeGrafter"/>
</dbReference>
<dbReference type="Pfam" id="PF02622">
    <property type="entry name" value="DUF179"/>
    <property type="match status" value="1"/>
</dbReference>
<proteinExistence type="inferred from homology"/>
<protein>
    <recommendedName>
        <fullName evidence="4">YqgE/AlgH family protein</fullName>
    </recommendedName>
</protein>
<dbReference type="PANTHER" id="PTHR30327:SF1">
    <property type="entry name" value="UPF0301 PROTEIN YQGE"/>
    <property type="match status" value="1"/>
</dbReference>
<accession>A0A3P1WYV0</accession>
<dbReference type="OrthoDB" id="9807486at2"/>
<evidence type="ECO:0000313" key="3">
    <source>
        <dbReference type="Proteomes" id="UP000280935"/>
    </source>
</evidence>
<reference evidence="2 3" key="1">
    <citation type="submission" date="2018-11" db="EMBL/GenBank/DDBJ databases">
        <title>Genomes From Bacteria Associated with the Canine Oral Cavity: a Test Case for Automated Genome-Based Taxonomic Assignment.</title>
        <authorList>
            <person name="Coil D.A."/>
            <person name="Jospin G."/>
            <person name="Darling A.E."/>
            <person name="Wallis C."/>
            <person name="Davis I.J."/>
            <person name="Harris S."/>
            <person name="Eisen J.A."/>
            <person name="Holcombe L.J."/>
            <person name="O'Flynn C."/>
        </authorList>
    </citation>
    <scope>NUCLEOTIDE SEQUENCE [LARGE SCALE GENOMIC DNA]</scope>
    <source>
        <strain evidence="2 3">OH2822_COT-296</strain>
    </source>
</reference>
<dbReference type="AlphaFoldDB" id="A0A3P1WYV0"/>
<evidence type="ECO:0008006" key="4">
    <source>
        <dbReference type="Google" id="ProtNLM"/>
    </source>
</evidence>
<name>A0A3P1WYV0_9ACTN</name>
<evidence type="ECO:0000256" key="1">
    <source>
        <dbReference type="ARBA" id="ARBA00009600"/>
    </source>
</evidence>
<dbReference type="InterPro" id="IPR003774">
    <property type="entry name" value="AlgH-like"/>
</dbReference>
<comment type="caution">
    <text evidence="2">The sequence shown here is derived from an EMBL/GenBank/DDBJ whole genome shotgun (WGS) entry which is preliminary data.</text>
</comment>
<gene>
    <name evidence="2" type="ORF">EII35_01465</name>
</gene>
<dbReference type="RefSeq" id="WP_125226691.1">
    <property type="nucleotide sequence ID" value="NZ_RQYT01000002.1"/>
</dbReference>
<dbReference type="SUPFAM" id="SSF143456">
    <property type="entry name" value="VC0467-like"/>
    <property type="match status" value="1"/>
</dbReference>
<comment type="similarity">
    <text evidence="1">Belongs to the UPF0301 (AlgH) family.</text>
</comment>